<organism evidence="2 3">
    <name type="scientific">Paralimibaculum aggregatum</name>
    <dbReference type="NCBI Taxonomy" id="3036245"/>
    <lineage>
        <taxon>Bacteria</taxon>
        <taxon>Pseudomonadati</taxon>
        <taxon>Pseudomonadota</taxon>
        <taxon>Alphaproteobacteria</taxon>
        <taxon>Rhodobacterales</taxon>
        <taxon>Paracoccaceae</taxon>
        <taxon>Paralimibaculum</taxon>
    </lineage>
</organism>
<dbReference type="RefSeq" id="WP_285673582.1">
    <property type="nucleotide sequence ID" value="NZ_BSYI01000038.1"/>
</dbReference>
<proteinExistence type="predicted"/>
<reference evidence="2 3" key="1">
    <citation type="submission" date="2023-04" db="EMBL/GenBank/DDBJ databases">
        <title>Marinoamorphus aggregata gen. nov., sp. Nov., isolate from tissue of brittle star Ophioplocus japonicus.</title>
        <authorList>
            <person name="Kawano K."/>
            <person name="Sawayama S."/>
            <person name="Nakagawa S."/>
        </authorList>
    </citation>
    <scope>NUCLEOTIDE SEQUENCE [LARGE SCALE GENOMIC DNA]</scope>
    <source>
        <strain evidence="2 3">NKW23</strain>
    </source>
</reference>
<protein>
    <recommendedName>
        <fullName evidence="1">Flavin reductase like domain-containing protein</fullName>
    </recommendedName>
</protein>
<dbReference type="SUPFAM" id="SSF50475">
    <property type="entry name" value="FMN-binding split barrel"/>
    <property type="match status" value="1"/>
</dbReference>
<feature type="domain" description="Flavin reductase like" evidence="1">
    <location>
        <begin position="29"/>
        <end position="91"/>
    </location>
</feature>
<dbReference type="InterPro" id="IPR002563">
    <property type="entry name" value="Flavin_Rdtase-like_dom"/>
</dbReference>
<name>A0ABQ6LQW1_9RHOB</name>
<evidence type="ECO:0000259" key="1">
    <source>
        <dbReference type="Pfam" id="PF01613"/>
    </source>
</evidence>
<gene>
    <name evidence="2" type="ORF">LNKW23_37480</name>
</gene>
<comment type="caution">
    <text evidence="2">The sequence shown here is derived from an EMBL/GenBank/DDBJ whole genome shotgun (WGS) entry which is preliminary data.</text>
</comment>
<dbReference type="InterPro" id="IPR012349">
    <property type="entry name" value="Split_barrel_FMN-bd"/>
</dbReference>
<dbReference type="Gene3D" id="2.30.110.10">
    <property type="entry name" value="Electron Transport, Fmn-binding Protein, Chain A"/>
    <property type="match status" value="1"/>
</dbReference>
<evidence type="ECO:0000313" key="2">
    <source>
        <dbReference type="EMBL" id="GMG84532.1"/>
    </source>
</evidence>
<keyword evidence="3" id="KW-1185">Reference proteome</keyword>
<sequence length="94" mass="9301">MGASGCQTPPGDDPMAQRRAFGAFAAGLTGVTVETTRETDGAPRGFTANPFTSVALDPPLVPVCIATSAGSGETFREAGGFAVNIPAAGQCNAA</sequence>
<evidence type="ECO:0000313" key="3">
    <source>
        <dbReference type="Proteomes" id="UP001239909"/>
    </source>
</evidence>
<dbReference type="Pfam" id="PF01613">
    <property type="entry name" value="Flavin_Reduct"/>
    <property type="match status" value="1"/>
</dbReference>
<dbReference type="Proteomes" id="UP001239909">
    <property type="component" value="Unassembled WGS sequence"/>
</dbReference>
<dbReference type="EMBL" id="BSYI01000038">
    <property type="protein sequence ID" value="GMG84532.1"/>
    <property type="molecule type" value="Genomic_DNA"/>
</dbReference>
<accession>A0ABQ6LQW1</accession>